<organism evidence="1 2">
    <name type="scientific">Roseateles hydrophilus</name>
    <dbReference type="NCBI Taxonomy" id="2975054"/>
    <lineage>
        <taxon>Bacteria</taxon>
        <taxon>Pseudomonadati</taxon>
        <taxon>Pseudomonadota</taxon>
        <taxon>Betaproteobacteria</taxon>
        <taxon>Burkholderiales</taxon>
        <taxon>Sphaerotilaceae</taxon>
        <taxon>Roseateles</taxon>
    </lineage>
</organism>
<protein>
    <submittedName>
        <fullName evidence="1">Uncharacterized protein</fullName>
    </submittedName>
</protein>
<reference evidence="1" key="1">
    <citation type="submission" date="2022-08" db="EMBL/GenBank/DDBJ databases">
        <title>Genome sequencing of Pelomonas sp. UHG3.</title>
        <authorList>
            <person name="So Y."/>
        </authorList>
    </citation>
    <scope>NUCLEOTIDE SEQUENCE</scope>
    <source>
        <strain evidence="1">UHG3</strain>
    </source>
</reference>
<name>A0ACC6CCF6_9BURK</name>
<comment type="caution">
    <text evidence="1">The sequence shown here is derived from an EMBL/GenBank/DDBJ whole genome shotgun (WGS) entry which is preliminary data.</text>
</comment>
<evidence type="ECO:0000313" key="1">
    <source>
        <dbReference type="EMBL" id="MCY4746055.1"/>
    </source>
</evidence>
<dbReference type="Proteomes" id="UP001076464">
    <property type="component" value="Unassembled WGS sequence"/>
</dbReference>
<dbReference type="EMBL" id="JAPPUY010000003">
    <property type="protein sequence ID" value="MCY4746055.1"/>
    <property type="molecule type" value="Genomic_DNA"/>
</dbReference>
<proteinExistence type="predicted"/>
<accession>A0ACC6CCF6</accession>
<gene>
    <name evidence="1" type="ORF">NYO99_13800</name>
</gene>
<evidence type="ECO:0000313" key="2">
    <source>
        <dbReference type="Proteomes" id="UP001076464"/>
    </source>
</evidence>
<sequence length="111" mass="11802">MKTVQALGCLLLLVALTLAALLFRDLPSQASASQAGAAGIFLFFALGPAVGAAGLLLLPSTLILLWPRMRQRFGIRGFWLGLWGLNLMVVLTGVALAAWVGWVVLTSPFPR</sequence>
<keyword evidence="2" id="KW-1185">Reference proteome</keyword>